<dbReference type="Pfam" id="PF05050">
    <property type="entry name" value="Methyltransf_21"/>
    <property type="match status" value="1"/>
</dbReference>
<reference evidence="2" key="1">
    <citation type="journal article" date="2014" name="Int. J. Syst. Evol. Microbiol.">
        <title>Complete genome sequence of Corynebacterium casei LMG S-19264T (=DSM 44701T), isolated from a smear-ripened cheese.</title>
        <authorList>
            <consortium name="US DOE Joint Genome Institute (JGI-PGF)"/>
            <person name="Walter F."/>
            <person name="Albersmeier A."/>
            <person name="Kalinowski J."/>
            <person name="Ruckert C."/>
        </authorList>
    </citation>
    <scope>NUCLEOTIDE SEQUENCE</scope>
    <source>
        <strain evidence="2">KCTC 12988</strain>
    </source>
</reference>
<gene>
    <name evidence="2" type="ORF">GCM10007100_37530</name>
</gene>
<reference evidence="2" key="2">
    <citation type="submission" date="2020-09" db="EMBL/GenBank/DDBJ databases">
        <authorList>
            <person name="Sun Q."/>
            <person name="Kim S."/>
        </authorList>
    </citation>
    <scope>NUCLEOTIDE SEQUENCE</scope>
    <source>
        <strain evidence="2">KCTC 12988</strain>
    </source>
</reference>
<dbReference type="PANTHER" id="PTHR34203:SF15">
    <property type="entry name" value="SLL1173 PROTEIN"/>
    <property type="match status" value="1"/>
</dbReference>
<dbReference type="PANTHER" id="PTHR34203">
    <property type="entry name" value="METHYLTRANSFERASE, FKBM FAMILY PROTEIN"/>
    <property type="match status" value="1"/>
</dbReference>
<dbReference type="SUPFAM" id="SSF53335">
    <property type="entry name" value="S-adenosyl-L-methionine-dependent methyltransferases"/>
    <property type="match status" value="1"/>
</dbReference>
<dbReference type="InterPro" id="IPR006342">
    <property type="entry name" value="FkbM_mtfrase"/>
</dbReference>
<comment type="caution">
    <text evidence="2">The sequence shown here is derived from an EMBL/GenBank/DDBJ whole genome shotgun (WGS) entry which is preliminary data.</text>
</comment>
<organism evidence="2 3">
    <name type="scientific">Roseibacillus persicicus</name>
    <dbReference type="NCBI Taxonomy" id="454148"/>
    <lineage>
        <taxon>Bacteria</taxon>
        <taxon>Pseudomonadati</taxon>
        <taxon>Verrucomicrobiota</taxon>
        <taxon>Verrucomicrobiia</taxon>
        <taxon>Verrucomicrobiales</taxon>
        <taxon>Verrucomicrobiaceae</taxon>
        <taxon>Roseibacillus</taxon>
    </lineage>
</organism>
<protein>
    <recommendedName>
        <fullName evidence="1">Methyltransferase FkbM domain-containing protein</fullName>
    </recommendedName>
</protein>
<evidence type="ECO:0000259" key="1">
    <source>
        <dbReference type="Pfam" id="PF05050"/>
    </source>
</evidence>
<sequence length="200" mass="22366">MLGRLQRPGVVIVDAGANLGEFTSLMTQMFGSYGPKIISVECQKQLIPNLEKLVSLNSNQVVLECSALTGVQTGETITFTEIRGEEREDGVPIYNEWGTINQDKLVPVDAEVIRYEVEQVTLGDLFTKYELGYIDYLKMDIEGAEEGILDDLTSEVAAKIGQWSLEYHRDDPSPLVEKLRQLGFETKVFAGDHEIFAFRA</sequence>
<feature type="domain" description="Methyltransferase FkbM" evidence="1">
    <location>
        <begin position="14"/>
        <end position="184"/>
    </location>
</feature>
<dbReference type="InterPro" id="IPR052514">
    <property type="entry name" value="SAM-dependent_MTase"/>
</dbReference>
<dbReference type="InterPro" id="IPR029063">
    <property type="entry name" value="SAM-dependent_MTases_sf"/>
</dbReference>
<keyword evidence="3" id="KW-1185">Reference proteome</keyword>
<dbReference type="AlphaFoldDB" id="A0A918TXP2"/>
<proteinExistence type="predicted"/>
<name>A0A918TXP2_9BACT</name>
<dbReference type="EMBL" id="BMXI01000021">
    <property type="protein sequence ID" value="GHC66255.1"/>
    <property type="molecule type" value="Genomic_DNA"/>
</dbReference>
<evidence type="ECO:0000313" key="2">
    <source>
        <dbReference type="EMBL" id="GHC66255.1"/>
    </source>
</evidence>
<dbReference type="Gene3D" id="3.40.50.150">
    <property type="entry name" value="Vaccinia Virus protein VP39"/>
    <property type="match status" value="1"/>
</dbReference>
<accession>A0A918TXP2</accession>
<dbReference type="Proteomes" id="UP000644507">
    <property type="component" value="Unassembled WGS sequence"/>
</dbReference>
<dbReference type="NCBIfam" id="TIGR01444">
    <property type="entry name" value="fkbM_fam"/>
    <property type="match status" value="1"/>
</dbReference>
<evidence type="ECO:0000313" key="3">
    <source>
        <dbReference type="Proteomes" id="UP000644507"/>
    </source>
</evidence>